<dbReference type="KEGG" id="lbi:LEPBI_I2205"/>
<dbReference type="HOGENOM" id="CLU_1399919_0_0_12"/>
<evidence type="ECO:0000313" key="3">
    <source>
        <dbReference type="Proteomes" id="UP000001847"/>
    </source>
</evidence>
<keyword evidence="3" id="KW-1185">Reference proteome</keyword>
<reference evidence="2 3" key="1">
    <citation type="journal article" date="2008" name="PLoS ONE">
        <title>Genome sequence of the saprophyte Leptospira biflexa provides insights into the evolution of Leptospira and the pathogenesis of leptospirosis.</title>
        <authorList>
            <person name="Picardeau M."/>
            <person name="Bulach D.M."/>
            <person name="Bouchier C."/>
            <person name="Zuerner R.L."/>
            <person name="Zidane N."/>
            <person name="Wilson P.J."/>
            <person name="Creno S."/>
            <person name="Kuczek E.S."/>
            <person name="Bommezzadri S."/>
            <person name="Davis J.C."/>
            <person name="McGrath A."/>
            <person name="Johnson M.J."/>
            <person name="Boursaux-Eude C."/>
            <person name="Seemann T."/>
            <person name="Rouy Z."/>
            <person name="Coppel R.L."/>
            <person name="Rood J.I."/>
            <person name="Lajus A."/>
            <person name="Davies J.K."/>
            <person name="Medigue C."/>
            <person name="Adler B."/>
        </authorList>
    </citation>
    <scope>NUCLEOTIDE SEQUENCE [LARGE SCALE GENOMIC DNA]</scope>
    <source>
        <strain evidence="3">Patoc 1 / ATCC 23582 / Paris</strain>
    </source>
</reference>
<organism evidence="2 3">
    <name type="scientific">Leptospira biflexa serovar Patoc (strain Patoc 1 / ATCC 23582 / Paris)</name>
    <dbReference type="NCBI Taxonomy" id="456481"/>
    <lineage>
        <taxon>Bacteria</taxon>
        <taxon>Pseudomonadati</taxon>
        <taxon>Spirochaetota</taxon>
        <taxon>Spirochaetia</taxon>
        <taxon>Leptospirales</taxon>
        <taxon>Leptospiraceae</taxon>
        <taxon>Leptospira</taxon>
    </lineage>
</organism>
<sequence length="198" mass="23231">MKEWGFLRETSELAKESGIDKDTGLHRTGLEEYLKVIFPETHDWIHDKTLGEIDGIKYRSRPDYRSESLKIIIEFDGLQHYTKPDIIEKDFKNTNLYSSLGYKVVRIPYFIQLSNKAVKTLFEINVEKPLFDEKIPSLGVKGLNTPAYLCPAGLKRMADEFKKFPEQYMTNIEFLRKQNDPFRTGVHFLEREYNLTIV</sequence>
<dbReference type="Gene3D" id="3.40.960.10">
    <property type="entry name" value="VSR Endonuclease"/>
    <property type="match status" value="1"/>
</dbReference>
<evidence type="ECO:0000313" key="2">
    <source>
        <dbReference type="EMBL" id="ABZ98304.1"/>
    </source>
</evidence>
<dbReference type="EMBL" id="CP000786">
    <property type="protein sequence ID" value="ABZ98304.1"/>
    <property type="molecule type" value="Genomic_DNA"/>
</dbReference>
<proteinExistence type="predicted"/>
<dbReference type="InterPro" id="IPR007569">
    <property type="entry name" value="DUF559"/>
</dbReference>
<name>B0ST64_LEPBP</name>
<dbReference type="Proteomes" id="UP000001847">
    <property type="component" value="Chromosome I"/>
</dbReference>
<accession>B0ST64</accession>
<dbReference type="OrthoDB" id="9798754at2"/>
<protein>
    <recommendedName>
        <fullName evidence="1">DUF559 domain-containing protein</fullName>
    </recommendedName>
</protein>
<feature type="domain" description="DUF559" evidence="1">
    <location>
        <begin position="63"/>
        <end position="107"/>
    </location>
</feature>
<gene>
    <name evidence="2" type="ordered locus">LEPBI_I2205</name>
</gene>
<dbReference type="AlphaFoldDB" id="B0ST64"/>
<dbReference type="Pfam" id="PF04480">
    <property type="entry name" value="DUF559"/>
    <property type="match status" value="1"/>
</dbReference>
<evidence type="ECO:0000259" key="1">
    <source>
        <dbReference type="Pfam" id="PF04480"/>
    </source>
</evidence>
<dbReference type="BioCyc" id="LBIF456481:LEPBI_RS10870-MONOMER"/>
<dbReference type="RefSeq" id="WP_012389173.1">
    <property type="nucleotide sequence ID" value="NC_010602.1"/>
</dbReference>